<gene>
    <name evidence="7" type="ORF">SAMN05421870_108225</name>
</gene>
<feature type="region of interest" description="Disordered" evidence="5">
    <location>
        <begin position="413"/>
        <end position="522"/>
    </location>
</feature>
<dbReference type="PROSITE" id="PS50011">
    <property type="entry name" value="PROTEIN_KINASE_DOM"/>
    <property type="match status" value="1"/>
</dbReference>
<dbReference type="InterPro" id="IPR008271">
    <property type="entry name" value="Ser/Thr_kinase_AS"/>
</dbReference>
<evidence type="ECO:0000313" key="8">
    <source>
        <dbReference type="Proteomes" id="UP000182841"/>
    </source>
</evidence>
<keyword evidence="8" id="KW-1185">Reference proteome</keyword>
<proteinExistence type="predicted"/>
<dbReference type="PANTHER" id="PTHR43289">
    <property type="entry name" value="MITOGEN-ACTIVATED PROTEIN KINASE KINASE KINASE 20-RELATED"/>
    <property type="match status" value="1"/>
</dbReference>
<keyword evidence="3 7" id="KW-0418">Kinase</keyword>
<keyword evidence="2" id="KW-0547">Nucleotide-binding</keyword>
<feature type="compositionally biased region" description="Low complexity" evidence="5">
    <location>
        <begin position="455"/>
        <end position="466"/>
    </location>
</feature>
<accession>A0A1H9UHX9</accession>
<sequence>MPTSGTQGTGDGGRTVTESFGMGVFALSGELRRLGPYRLLGQLATGGMGVIYLGRHPGTGRIVAVKTLLAPGGVSEEARKRFGRETRLARRVRSTYTARVLDSDIAAERPWMAMEYVPAPSLEALVVQRGPLGDEDAVRRIAPGILRALAELHGKGIVHRDVKPLNILLTAKGPRVIDFGISHAGDLTSTRLTLGTIAFAAPEQAEGQPSTFASDIYALGVTLHYVACGRLPYPETQEPLQQLNHVRRAAIDLDGLPAGLTGVVGDCLAVRPEDRPTAEQLIRRFARRGSRALPSGWTSLIDQYAEEGSRLQRAADQAEAETVTRSWTSDVPGHTRRMAGEGRSGGRRQAAGARANEPGNNRPPTPGRNQSPGSAPIRNPGSGGSTPGRTLGGIAAAIGAVVLAALLLSDQDKPSDADALSDARPTVSASRLLTDHDATPDRLTSGTTGGTDPADTSPTRTPTYSRPTDDDPPETEAASRPTDNAPAPAPEPTSAPPRNYYGAIAVGHDGSNGRSWDHSSRSAAERGAMSHCSGPGCKVLVSFANGCGAVAYNPNNHRYWGGHGRTRAAAEQAALGRAGGGRTLAWACTRH</sequence>
<dbReference type="InterPro" id="IPR000719">
    <property type="entry name" value="Prot_kinase_dom"/>
</dbReference>
<feature type="domain" description="Protein kinase" evidence="6">
    <location>
        <begin position="37"/>
        <end position="293"/>
    </location>
</feature>
<dbReference type="Gene3D" id="3.30.200.20">
    <property type="entry name" value="Phosphorylase Kinase, domain 1"/>
    <property type="match status" value="1"/>
</dbReference>
<dbReference type="InterPro" id="IPR025240">
    <property type="entry name" value="DUF4189"/>
</dbReference>
<dbReference type="SMART" id="SM00220">
    <property type="entry name" value="S_TKc"/>
    <property type="match status" value="1"/>
</dbReference>
<evidence type="ECO:0000256" key="3">
    <source>
        <dbReference type="ARBA" id="ARBA00022777"/>
    </source>
</evidence>
<dbReference type="AlphaFoldDB" id="A0A1H9UHX9"/>
<dbReference type="Pfam" id="PF13827">
    <property type="entry name" value="DUF4189"/>
    <property type="match status" value="1"/>
</dbReference>
<evidence type="ECO:0000259" key="6">
    <source>
        <dbReference type="PROSITE" id="PS50011"/>
    </source>
</evidence>
<dbReference type="SUPFAM" id="SSF56112">
    <property type="entry name" value="Protein kinase-like (PK-like)"/>
    <property type="match status" value="1"/>
</dbReference>
<name>A0A1H9UHX9_9ACTN</name>
<evidence type="ECO:0000256" key="5">
    <source>
        <dbReference type="SAM" id="MobiDB-lite"/>
    </source>
</evidence>
<dbReference type="Pfam" id="PF00069">
    <property type="entry name" value="Pkinase"/>
    <property type="match status" value="1"/>
</dbReference>
<feature type="region of interest" description="Disordered" evidence="5">
    <location>
        <begin position="313"/>
        <end position="388"/>
    </location>
</feature>
<feature type="compositionally biased region" description="Low complexity" evidence="5">
    <location>
        <begin position="347"/>
        <end position="360"/>
    </location>
</feature>
<dbReference type="GO" id="GO:0005524">
    <property type="term" value="F:ATP binding"/>
    <property type="evidence" value="ECO:0007669"/>
    <property type="project" value="UniProtKB-KW"/>
</dbReference>
<keyword evidence="4" id="KW-0067">ATP-binding</keyword>
<dbReference type="PANTHER" id="PTHR43289:SF34">
    <property type="entry name" value="SERINE_THREONINE-PROTEIN KINASE YBDM-RELATED"/>
    <property type="match status" value="1"/>
</dbReference>
<dbReference type="CDD" id="cd14014">
    <property type="entry name" value="STKc_PknB_like"/>
    <property type="match status" value="1"/>
</dbReference>
<organism evidence="7 8">
    <name type="scientific">Streptomyces qinglanensis</name>
    <dbReference type="NCBI Taxonomy" id="943816"/>
    <lineage>
        <taxon>Bacteria</taxon>
        <taxon>Bacillati</taxon>
        <taxon>Actinomycetota</taxon>
        <taxon>Actinomycetes</taxon>
        <taxon>Kitasatosporales</taxon>
        <taxon>Streptomycetaceae</taxon>
        <taxon>Streptomyces</taxon>
    </lineage>
</organism>
<protein>
    <submittedName>
        <fullName evidence="7">Serine/threonine protein kinase</fullName>
    </submittedName>
</protein>
<dbReference type="Proteomes" id="UP000182841">
    <property type="component" value="Unassembled WGS sequence"/>
</dbReference>
<evidence type="ECO:0000256" key="4">
    <source>
        <dbReference type="ARBA" id="ARBA00022840"/>
    </source>
</evidence>
<dbReference type="InterPro" id="IPR011009">
    <property type="entry name" value="Kinase-like_dom_sf"/>
</dbReference>
<keyword evidence="1" id="KW-0808">Transferase</keyword>
<dbReference type="EMBL" id="FOGO01000008">
    <property type="protein sequence ID" value="SES09065.1"/>
    <property type="molecule type" value="Genomic_DNA"/>
</dbReference>
<dbReference type="GO" id="GO:0004674">
    <property type="term" value="F:protein serine/threonine kinase activity"/>
    <property type="evidence" value="ECO:0007669"/>
    <property type="project" value="UniProtKB-KW"/>
</dbReference>
<dbReference type="PROSITE" id="PS00108">
    <property type="entry name" value="PROTEIN_KINASE_ST"/>
    <property type="match status" value="1"/>
</dbReference>
<reference evidence="8" key="1">
    <citation type="submission" date="2016-10" db="EMBL/GenBank/DDBJ databases">
        <authorList>
            <person name="Varghese N."/>
            <person name="Submissions S."/>
        </authorList>
    </citation>
    <scope>NUCLEOTIDE SEQUENCE [LARGE SCALE GENOMIC DNA]</scope>
    <source>
        <strain evidence="8">CGMCC 4.6825</strain>
    </source>
</reference>
<dbReference type="OrthoDB" id="3454170at2"/>
<evidence type="ECO:0000313" key="7">
    <source>
        <dbReference type="EMBL" id="SES09065.1"/>
    </source>
</evidence>
<evidence type="ECO:0000256" key="1">
    <source>
        <dbReference type="ARBA" id="ARBA00022679"/>
    </source>
</evidence>
<evidence type="ECO:0000256" key="2">
    <source>
        <dbReference type="ARBA" id="ARBA00022741"/>
    </source>
</evidence>
<keyword evidence="7" id="KW-0723">Serine/threonine-protein kinase</keyword>
<dbReference type="Gene3D" id="1.10.510.10">
    <property type="entry name" value="Transferase(Phosphotransferase) domain 1"/>
    <property type="match status" value="1"/>
</dbReference>